<feature type="domain" description="C2H2-type" evidence="8">
    <location>
        <begin position="251"/>
        <end position="278"/>
    </location>
</feature>
<dbReference type="FunFam" id="3.30.160.60:FF:002343">
    <property type="entry name" value="Zinc finger protein 33A"/>
    <property type="match status" value="1"/>
</dbReference>
<dbReference type="SMART" id="SM00355">
    <property type="entry name" value="ZnF_C2H2"/>
    <property type="match status" value="8"/>
</dbReference>
<feature type="domain" description="C2H2-type" evidence="8">
    <location>
        <begin position="307"/>
        <end position="334"/>
    </location>
</feature>
<organism evidence="10 11">
    <name type="scientific">Anopheles farauti</name>
    <dbReference type="NCBI Taxonomy" id="69004"/>
    <lineage>
        <taxon>Eukaryota</taxon>
        <taxon>Metazoa</taxon>
        <taxon>Ecdysozoa</taxon>
        <taxon>Arthropoda</taxon>
        <taxon>Hexapoda</taxon>
        <taxon>Insecta</taxon>
        <taxon>Pterygota</taxon>
        <taxon>Neoptera</taxon>
        <taxon>Endopterygota</taxon>
        <taxon>Diptera</taxon>
        <taxon>Nematocera</taxon>
        <taxon>Culicoidea</taxon>
        <taxon>Culicidae</taxon>
        <taxon>Anophelinae</taxon>
        <taxon>Anopheles</taxon>
    </lineage>
</organism>
<dbReference type="PROSITE" id="PS50157">
    <property type="entry name" value="ZINC_FINGER_C2H2_2"/>
    <property type="match status" value="8"/>
</dbReference>
<keyword evidence="1 6" id="KW-0479">Metal-binding</keyword>
<dbReference type="STRING" id="69004.A0A182QYQ3"/>
<feature type="domain" description="ZAD" evidence="9">
    <location>
        <begin position="13"/>
        <end position="83"/>
    </location>
</feature>
<feature type="binding site" evidence="6">
    <location>
        <position position="18"/>
    </location>
    <ligand>
        <name>Zn(2+)</name>
        <dbReference type="ChEBI" id="CHEBI:29105"/>
    </ligand>
</feature>
<feature type="binding site" evidence="6">
    <location>
        <position position="15"/>
    </location>
    <ligand>
        <name>Zn(2+)</name>
        <dbReference type="ChEBI" id="CHEBI:29105"/>
    </ligand>
</feature>
<feature type="domain" description="C2H2-type" evidence="8">
    <location>
        <begin position="279"/>
        <end position="306"/>
    </location>
</feature>
<evidence type="ECO:0000256" key="1">
    <source>
        <dbReference type="ARBA" id="ARBA00022723"/>
    </source>
</evidence>
<evidence type="ECO:0000256" key="2">
    <source>
        <dbReference type="ARBA" id="ARBA00022737"/>
    </source>
</evidence>
<feature type="domain" description="C2H2-type" evidence="8">
    <location>
        <begin position="161"/>
        <end position="188"/>
    </location>
</feature>
<dbReference type="SUPFAM" id="SSF57716">
    <property type="entry name" value="Glucocorticoid receptor-like (DNA-binding domain)"/>
    <property type="match status" value="1"/>
</dbReference>
<feature type="compositionally biased region" description="Basic and acidic residues" evidence="7">
    <location>
        <begin position="95"/>
        <end position="124"/>
    </location>
</feature>
<evidence type="ECO:0000256" key="6">
    <source>
        <dbReference type="PROSITE-ProRule" id="PRU01263"/>
    </source>
</evidence>
<dbReference type="Gene3D" id="3.40.1800.20">
    <property type="match status" value="1"/>
</dbReference>
<feature type="region of interest" description="Disordered" evidence="7">
    <location>
        <begin position="398"/>
        <end position="456"/>
    </location>
</feature>
<dbReference type="PANTHER" id="PTHR24408">
    <property type="entry name" value="ZINC FINGER PROTEIN"/>
    <property type="match status" value="1"/>
</dbReference>
<feature type="domain" description="C2H2-type" evidence="8">
    <location>
        <begin position="335"/>
        <end position="362"/>
    </location>
</feature>
<keyword evidence="11" id="KW-1185">Reference proteome</keyword>
<dbReference type="GO" id="GO:1990837">
    <property type="term" value="F:sequence-specific double-stranded DNA binding"/>
    <property type="evidence" value="ECO:0007669"/>
    <property type="project" value="UniProtKB-ARBA"/>
</dbReference>
<keyword evidence="3 5" id="KW-0863">Zinc-finger</keyword>
<evidence type="ECO:0000256" key="7">
    <source>
        <dbReference type="SAM" id="MobiDB-lite"/>
    </source>
</evidence>
<dbReference type="GO" id="GO:0005634">
    <property type="term" value="C:nucleus"/>
    <property type="evidence" value="ECO:0007669"/>
    <property type="project" value="InterPro"/>
</dbReference>
<protein>
    <recommendedName>
        <fullName evidence="12">Protein krueppel</fullName>
    </recommendedName>
</protein>
<dbReference type="FunFam" id="3.30.160.60:FF:000100">
    <property type="entry name" value="Zinc finger 45-like"/>
    <property type="match status" value="1"/>
</dbReference>
<evidence type="ECO:0000256" key="4">
    <source>
        <dbReference type="ARBA" id="ARBA00022833"/>
    </source>
</evidence>
<proteinExistence type="predicted"/>
<dbReference type="PROSITE" id="PS51915">
    <property type="entry name" value="ZAD"/>
    <property type="match status" value="1"/>
</dbReference>
<evidence type="ECO:0000256" key="5">
    <source>
        <dbReference type="PROSITE-ProRule" id="PRU00042"/>
    </source>
</evidence>
<feature type="binding site" evidence="6">
    <location>
        <position position="56"/>
    </location>
    <ligand>
        <name>Zn(2+)</name>
        <dbReference type="ChEBI" id="CHEBI:29105"/>
    </ligand>
</feature>
<dbReference type="Pfam" id="PF00096">
    <property type="entry name" value="zf-C2H2"/>
    <property type="match status" value="5"/>
</dbReference>
<dbReference type="AlphaFoldDB" id="A0A182QYQ3"/>
<name>A0A182QYQ3_9DIPT</name>
<dbReference type="FunFam" id="3.30.160.60:FF:000303">
    <property type="entry name" value="Zinc finger protein 41"/>
    <property type="match status" value="1"/>
</dbReference>
<reference evidence="11" key="1">
    <citation type="submission" date="2014-01" db="EMBL/GenBank/DDBJ databases">
        <title>The Genome Sequence of Anopheles farauti FAR1 (V2).</title>
        <authorList>
            <consortium name="The Broad Institute Genomics Platform"/>
            <person name="Neafsey D.E."/>
            <person name="Besansky N."/>
            <person name="Howell P."/>
            <person name="Walton C."/>
            <person name="Young S.K."/>
            <person name="Zeng Q."/>
            <person name="Gargeya S."/>
            <person name="Fitzgerald M."/>
            <person name="Haas B."/>
            <person name="Abouelleil A."/>
            <person name="Allen A.W."/>
            <person name="Alvarado L."/>
            <person name="Arachchi H.M."/>
            <person name="Berlin A.M."/>
            <person name="Chapman S.B."/>
            <person name="Gainer-Dewar J."/>
            <person name="Goldberg J."/>
            <person name="Griggs A."/>
            <person name="Gujja S."/>
            <person name="Hansen M."/>
            <person name="Howarth C."/>
            <person name="Imamovic A."/>
            <person name="Ireland A."/>
            <person name="Larimer J."/>
            <person name="McCowan C."/>
            <person name="Murphy C."/>
            <person name="Pearson M."/>
            <person name="Poon T.W."/>
            <person name="Priest M."/>
            <person name="Roberts A."/>
            <person name="Saif S."/>
            <person name="Shea T."/>
            <person name="Sisk P."/>
            <person name="Sykes S."/>
            <person name="Wortman J."/>
            <person name="Nusbaum C."/>
            <person name="Birren B."/>
        </authorList>
    </citation>
    <scope>NUCLEOTIDE SEQUENCE [LARGE SCALE GENOMIC DNA]</scope>
    <source>
        <strain evidence="11">FAR1</strain>
    </source>
</reference>
<dbReference type="Pfam" id="PF07776">
    <property type="entry name" value="zf-AD"/>
    <property type="match status" value="1"/>
</dbReference>
<dbReference type="Gene3D" id="3.30.160.60">
    <property type="entry name" value="Classic Zinc Finger"/>
    <property type="match status" value="8"/>
</dbReference>
<dbReference type="PROSITE" id="PS00028">
    <property type="entry name" value="ZINC_FINGER_C2H2_1"/>
    <property type="match status" value="7"/>
</dbReference>
<dbReference type="SMART" id="SM00868">
    <property type="entry name" value="zf-AD"/>
    <property type="match status" value="1"/>
</dbReference>
<dbReference type="EnsemblMetazoa" id="AFAF019551-RA">
    <property type="protein sequence ID" value="AFAF019551-PA"/>
    <property type="gene ID" value="AFAF019551"/>
</dbReference>
<dbReference type="GO" id="GO:0000981">
    <property type="term" value="F:DNA-binding transcription factor activity, RNA polymerase II-specific"/>
    <property type="evidence" value="ECO:0007669"/>
    <property type="project" value="TreeGrafter"/>
</dbReference>
<feature type="region of interest" description="Disordered" evidence="7">
    <location>
        <begin position="91"/>
        <end position="124"/>
    </location>
</feature>
<feature type="domain" description="C2H2-type" evidence="8">
    <location>
        <begin position="133"/>
        <end position="160"/>
    </location>
</feature>
<keyword evidence="2" id="KW-0677">Repeat</keyword>
<dbReference type="GO" id="GO:0008270">
    <property type="term" value="F:zinc ion binding"/>
    <property type="evidence" value="ECO:0007669"/>
    <property type="project" value="UniProtKB-UniRule"/>
</dbReference>
<dbReference type="FunFam" id="3.30.160.60:FF:000065">
    <property type="entry name" value="B-cell CLL/lymphoma 6, member B"/>
    <property type="match status" value="1"/>
</dbReference>
<feature type="domain" description="C2H2-type" evidence="8">
    <location>
        <begin position="223"/>
        <end position="250"/>
    </location>
</feature>
<feature type="compositionally biased region" description="Acidic residues" evidence="7">
    <location>
        <begin position="421"/>
        <end position="456"/>
    </location>
</feature>
<feature type="binding site" evidence="6">
    <location>
        <position position="59"/>
    </location>
    <ligand>
        <name>Zn(2+)</name>
        <dbReference type="ChEBI" id="CHEBI:29105"/>
    </ligand>
</feature>
<accession>A0A182QYQ3</accession>
<dbReference type="Pfam" id="PF13912">
    <property type="entry name" value="zf-C2H2_6"/>
    <property type="match status" value="1"/>
</dbReference>
<dbReference type="Proteomes" id="UP000075886">
    <property type="component" value="Unassembled WGS sequence"/>
</dbReference>
<evidence type="ECO:0000259" key="9">
    <source>
        <dbReference type="PROSITE" id="PS51915"/>
    </source>
</evidence>
<dbReference type="InterPro" id="IPR012934">
    <property type="entry name" value="Znf_AD"/>
</dbReference>
<evidence type="ECO:0000256" key="3">
    <source>
        <dbReference type="ARBA" id="ARBA00022771"/>
    </source>
</evidence>
<dbReference type="VEuPathDB" id="VectorBase:AFAF019551"/>
<dbReference type="PANTHER" id="PTHR24408:SF61">
    <property type="entry name" value="E3 SUMO-PROTEIN LIGASE ZNF451"/>
    <property type="match status" value="1"/>
</dbReference>
<dbReference type="FunFam" id="3.30.160.60:FF:000446">
    <property type="entry name" value="Zinc finger protein"/>
    <property type="match status" value="1"/>
</dbReference>
<sequence>MASSEVEHLIFGEICRCCMTSKPRMKPLFDTNLFAMLNTITNLNVQQNDGLPSQLCVPCVLQIRRSHFFKIQCEMTDKTLRSYAVGTKGDSIYGNDDKQPAPRTIKIEPDDSSALHHDRAPRGDETDAVAKRYCCHKCPKEFLAQKNLKRHLRIHFPHKPHACTECDMSFAENSNLKKHMLKHTGELRNSDDKRHLCSECGKSFKYGTSLSRHKRMHARRNLFACPVCDKAYVEQSSLDVHMRSHTNERPFACTTCDKSFSQRVNLERHERTHTGEKPYRCDMCGKCFSQKSYLGVHKRIHSNEKPFICGACSKCFISRNALHKHQLRPCAVTPYRCNGCKKTFRFKKALRLHRRTHHQDGNMDMEAHMIAHRRNVDDSDYLNRIKMRREMLTENRLNESINGEYDDGSMDDALQDREPNGDDEDLADEEHDAAEDEFDEDEELEEEEDEDEEIEIEESVSFLEEYDDMPEETGSVTHGDEEVHAVVYENGELVEQEAYGDLIDDDYADGDITRERLLEIRIMNPDEEYFNNEH</sequence>
<dbReference type="SUPFAM" id="SSF57667">
    <property type="entry name" value="beta-beta-alpha zinc fingers"/>
    <property type="match status" value="5"/>
</dbReference>
<evidence type="ECO:0008006" key="12">
    <source>
        <dbReference type="Google" id="ProtNLM"/>
    </source>
</evidence>
<feature type="domain" description="C2H2-type" evidence="8">
    <location>
        <begin position="195"/>
        <end position="222"/>
    </location>
</feature>
<dbReference type="FunFam" id="3.30.160.60:FF:000557">
    <property type="entry name" value="zinc finger and SCAN domain-containing protein 29"/>
    <property type="match status" value="1"/>
</dbReference>
<evidence type="ECO:0000313" key="10">
    <source>
        <dbReference type="EnsemblMetazoa" id="AFAF019551-PA"/>
    </source>
</evidence>
<reference evidence="10" key="2">
    <citation type="submission" date="2020-05" db="UniProtKB">
        <authorList>
            <consortium name="EnsemblMetazoa"/>
        </authorList>
    </citation>
    <scope>IDENTIFICATION</scope>
    <source>
        <strain evidence="10">FAR1</strain>
    </source>
</reference>
<evidence type="ECO:0000313" key="11">
    <source>
        <dbReference type="Proteomes" id="UP000075886"/>
    </source>
</evidence>
<dbReference type="InterPro" id="IPR036236">
    <property type="entry name" value="Znf_C2H2_sf"/>
</dbReference>
<dbReference type="InterPro" id="IPR013087">
    <property type="entry name" value="Znf_C2H2_type"/>
</dbReference>
<keyword evidence="4 6" id="KW-0862">Zinc</keyword>
<evidence type="ECO:0000259" key="8">
    <source>
        <dbReference type="PROSITE" id="PS50157"/>
    </source>
</evidence>
<dbReference type="EMBL" id="AXCN02001670">
    <property type="status" value="NOT_ANNOTATED_CDS"/>
    <property type="molecule type" value="Genomic_DNA"/>
</dbReference>